<organism evidence="1 2">
    <name type="scientific">Arctia plantaginis</name>
    <name type="common">Wood tiger moth</name>
    <name type="synonym">Phalaena plantaginis</name>
    <dbReference type="NCBI Taxonomy" id="874455"/>
    <lineage>
        <taxon>Eukaryota</taxon>
        <taxon>Metazoa</taxon>
        <taxon>Ecdysozoa</taxon>
        <taxon>Arthropoda</taxon>
        <taxon>Hexapoda</taxon>
        <taxon>Insecta</taxon>
        <taxon>Pterygota</taxon>
        <taxon>Neoptera</taxon>
        <taxon>Endopterygota</taxon>
        <taxon>Lepidoptera</taxon>
        <taxon>Glossata</taxon>
        <taxon>Ditrysia</taxon>
        <taxon>Noctuoidea</taxon>
        <taxon>Erebidae</taxon>
        <taxon>Arctiinae</taxon>
        <taxon>Arctia</taxon>
    </lineage>
</organism>
<dbReference type="Proteomes" id="UP000494106">
    <property type="component" value="Unassembled WGS sequence"/>
</dbReference>
<sequence>METSKTPLPDRKLDSPADLLIFSTYSIGVRVVTGVSTMLQQILRDMWVDPEKPGRAGRDPETDTLLQNERKQVGDTAKIFLLLEYFLVETP</sequence>
<proteinExistence type="predicted"/>
<dbReference type="EMBL" id="CADEBC010000549">
    <property type="protein sequence ID" value="CAB3251389.1"/>
    <property type="molecule type" value="Genomic_DNA"/>
</dbReference>
<comment type="caution">
    <text evidence="1">The sequence shown here is derived from an EMBL/GenBank/DDBJ whole genome shotgun (WGS) entry which is preliminary data.</text>
</comment>
<reference evidence="1 2" key="1">
    <citation type="submission" date="2020-04" db="EMBL/GenBank/DDBJ databases">
        <authorList>
            <person name="Wallbank WR R."/>
            <person name="Pardo Diaz C."/>
            <person name="Kozak K."/>
            <person name="Martin S."/>
            <person name="Jiggins C."/>
            <person name="Moest M."/>
            <person name="Warren A I."/>
            <person name="Byers J.R.P. K."/>
            <person name="Montejo-Kovacevich G."/>
            <person name="Yen C E."/>
        </authorList>
    </citation>
    <scope>NUCLEOTIDE SEQUENCE [LARGE SCALE GENOMIC DNA]</scope>
</reference>
<evidence type="ECO:0000313" key="2">
    <source>
        <dbReference type="Proteomes" id="UP000494106"/>
    </source>
</evidence>
<dbReference type="AlphaFoldDB" id="A0A8S1ANA9"/>
<evidence type="ECO:0000313" key="1">
    <source>
        <dbReference type="EMBL" id="CAB3251389.1"/>
    </source>
</evidence>
<protein>
    <submittedName>
        <fullName evidence="1">Uncharacterized protein</fullName>
    </submittedName>
</protein>
<name>A0A8S1ANA9_ARCPL</name>
<accession>A0A8S1ANA9</accession>
<keyword evidence="2" id="KW-1185">Reference proteome</keyword>
<gene>
    <name evidence="1" type="ORF">APLA_LOCUS13007</name>
</gene>